<dbReference type="RefSeq" id="WP_119901129.1">
    <property type="nucleotide sequence ID" value="NZ_QNRC01000012.1"/>
</dbReference>
<dbReference type="OrthoDB" id="7456916at2"/>
<dbReference type="SUPFAM" id="SSF50022">
    <property type="entry name" value="ISP domain"/>
    <property type="match status" value="1"/>
</dbReference>
<dbReference type="InterPro" id="IPR017941">
    <property type="entry name" value="Rieske_2Fe-2S"/>
</dbReference>
<dbReference type="PRINTS" id="PR00090">
    <property type="entry name" value="RNGDIOXGNASE"/>
</dbReference>
<evidence type="ECO:0000313" key="8">
    <source>
        <dbReference type="EMBL" id="RJK99220.1"/>
    </source>
</evidence>
<name>A0A418ZRV4_9RHOB</name>
<evidence type="ECO:0000256" key="6">
    <source>
        <dbReference type="ARBA" id="ARBA00023014"/>
    </source>
</evidence>
<dbReference type="CDD" id="cd03469">
    <property type="entry name" value="Rieske_RO_Alpha_N"/>
    <property type="match status" value="1"/>
</dbReference>
<keyword evidence="2" id="KW-0001">2Fe-2S</keyword>
<evidence type="ECO:0000259" key="7">
    <source>
        <dbReference type="PROSITE" id="PS51296"/>
    </source>
</evidence>
<feature type="domain" description="Rieske" evidence="7">
    <location>
        <begin position="52"/>
        <end position="159"/>
    </location>
</feature>
<dbReference type="AlphaFoldDB" id="A0A418ZRV4"/>
<dbReference type="Gene3D" id="2.102.10.10">
    <property type="entry name" value="Rieske [2Fe-2S] iron-sulphur domain"/>
    <property type="match status" value="1"/>
</dbReference>
<dbReference type="PANTHER" id="PTHR43756">
    <property type="entry name" value="CHOLINE MONOOXYGENASE, CHLOROPLASTIC"/>
    <property type="match status" value="1"/>
</dbReference>
<sequence length="389" mass="43923">MSLDRPSLDRPVAELLDAASRPLEDARAMPPSVYTSADFLERELETIFAREWICVGRSSGLAKPGDYLTHDLAGQPIVVLRDRQGQLRAFSNVCLHRMSTLLEGSGNRRVIVCPYHAWTYDLDGKLRGAPFMTRTTGFCKENYALPQIRCEEWLGWIYVTLDKDRPGLAAGLGALEEMIAPYRMENYVECFRETHVWDTNWKVLAENFMESYHLPVCHAATVGGHSRLEEMDCPPGLPAFNYHWITKEASLPMGNAHPDNTRLEGHWRKTTALITLYPSHLITLTPGYFWYLSLHPKGTGQVSIVFGGGLAPEFMADPRAEEYVATLKQLLDEVNLEDRGCTEKVFRGLGADAARAGHLSYLERPIYDFMQYVAERTAGFRRDFALAAE</sequence>
<dbReference type="GO" id="GO:0005506">
    <property type="term" value="F:iron ion binding"/>
    <property type="evidence" value="ECO:0007669"/>
    <property type="project" value="InterPro"/>
</dbReference>
<dbReference type="Gene3D" id="3.90.380.10">
    <property type="entry name" value="Naphthalene 1,2-dioxygenase Alpha Subunit, Chain A, domain 1"/>
    <property type="match status" value="2"/>
</dbReference>
<dbReference type="GO" id="GO:0016491">
    <property type="term" value="F:oxidoreductase activity"/>
    <property type="evidence" value="ECO:0007669"/>
    <property type="project" value="UniProtKB-KW"/>
</dbReference>
<keyword evidence="4" id="KW-0560">Oxidoreductase</keyword>
<comment type="caution">
    <text evidence="8">The sequence shown here is derived from an EMBL/GenBank/DDBJ whole genome shotgun (WGS) entry which is preliminary data.</text>
</comment>
<gene>
    <name evidence="8" type="ORF">D3P05_23390</name>
</gene>
<keyword evidence="5" id="KW-0408">Iron</keyword>
<proteinExistence type="predicted"/>
<dbReference type="InterPro" id="IPR001663">
    <property type="entry name" value="Rng_hydr_dOase-A"/>
</dbReference>
<dbReference type="SUPFAM" id="SSF55961">
    <property type="entry name" value="Bet v1-like"/>
    <property type="match status" value="1"/>
</dbReference>
<keyword evidence="9" id="KW-1185">Reference proteome</keyword>
<evidence type="ECO:0000256" key="1">
    <source>
        <dbReference type="ARBA" id="ARBA00001962"/>
    </source>
</evidence>
<dbReference type="InterPro" id="IPR015879">
    <property type="entry name" value="Ring_hydroxy_dOase_asu_C_dom"/>
</dbReference>
<dbReference type="CDD" id="cd08885">
    <property type="entry name" value="RHO_alpha_C_1"/>
    <property type="match status" value="1"/>
</dbReference>
<evidence type="ECO:0000256" key="3">
    <source>
        <dbReference type="ARBA" id="ARBA00022723"/>
    </source>
</evidence>
<dbReference type="PROSITE" id="PS51296">
    <property type="entry name" value="RIESKE"/>
    <property type="match status" value="1"/>
</dbReference>
<dbReference type="PANTHER" id="PTHR43756:SF5">
    <property type="entry name" value="CHOLINE MONOOXYGENASE, CHLOROPLASTIC"/>
    <property type="match status" value="1"/>
</dbReference>
<comment type="cofactor">
    <cofactor evidence="1">
        <name>Fe cation</name>
        <dbReference type="ChEBI" id="CHEBI:24875"/>
    </cofactor>
</comment>
<reference evidence="9" key="1">
    <citation type="submission" date="2018-09" db="EMBL/GenBank/DDBJ databases">
        <title>Paracoccus onubensis nov. sp. a moderate halophilic bacterium isolated from Gruta de las Maravillas (Aracena, Spain).</title>
        <authorList>
            <person name="Jurado V."/>
            <person name="Gutierrez-Patricio S."/>
            <person name="Gonzalez-Pimentel J.L."/>
            <person name="Miller A.Z."/>
            <person name="Laiz L."/>
            <person name="Saiz-Jimenez C."/>
        </authorList>
    </citation>
    <scope>NUCLEOTIDE SEQUENCE [LARGE SCALE GENOMIC DNA]</scope>
    <source>
        <strain evidence="9">DSM 26381</strain>
    </source>
</reference>
<dbReference type="GO" id="GO:0051537">
    <property type="term" value="F:2 iron, 2 sulfur cluster binding"/>
    <property type="evidence" value="ECO:0007669"/>
    <property type="project" value="UniProtKB-KW"/>
</dbReference>
<protein>
    <submittedName>
        <fullName evidence="8">(2Fe-2S)-binding protein</fullName>
    </submittedName>
</protein>
<keyword evidence="3" id="KW-0479">Metal-binding</keyword>
<keyword evidence="6" id="KW-0411">Iron-sulfur</keyword>
<evidence type="ECO:0000256" key="5">
    <source>
        <dbReference type="ARBA" id="ARBA00023004"/>
    </source>
</evidence>
<dbReference type="Pfam" id="PF00355">
    <property type="entry name" value="Rieske"/>
    <property type="match status" value="1"/>
</dbReference>
<evidence type="ECO:0000256" key="4">
    <source>
        <dbReference type="ARBA" id="ARBA00023002"/>
    </source>
</evidence>
<dbReference type="Proteomes" id="UP000283587">
    <property type="component" value="Unassembled WGS sequence"/>
</dbReference>
<dbReference type="EMBL" id="QZEW01000192">
    <property type="protein sequence ID" value="RJK99220.1"/>
    <property type="molecule type" value="Genomic_DNA"/>
</dbReference>
<evidence type="ECO:0000256" key="2">
    <source>
        <dbReference type="ARBA" id="ARBA00022714"/>
    </source>
</evidence>
<accession>A0A418ZRV4</accession>
<evidence type="ECO:0000313" key="9">
    <source>
        <dbReference type="Proteomes" id="UP000283587"/>
    </source>
</evidence>
<organism evidence="8 9">
    <name type="scientific">Paracoccus siganidrum</name>
    <dbReference type="NCBI Taxonomy" id="1276757"/>
    <lineage>
        <taxon>Bacteria</taxon>
        <taxon>Pseudomonadati</taxon>
        <taxon>Pseudomonadota</taxon>
        <taxon>Alphaproteobacteria</taxon>
        <taxon>Rhodobacterales</taxon>
        <taxon>Paracoccaceae</taxon>
        <taxon>Paracoccus</taxon>
    </lineage>
</organism>
<dbReference type="InterPro" id="IPR036922">
    <property type="entry name" value="Rieske_2Fe-2S_sf"/>
</dbReference>
<dbReference type="Pfam" id="PF00848">
    <property type="entry name" value="Ring_hydroxyl_A"/>
    <property type="match status" value="1"/>
</dbReference>